<name>A0A931CK94_9ACTN</name>
<comment type="caution">
    <text evidence="2">The sequence shown here is derived from an EMBL/GenBank/DDBJ whole genome shotgun (WGS) entry which is preliminary data.</text>
</comment>
<dbReference type="PANTHER" id="PTHR37017">
    <property type="entry name" value="AB HYDROLASE-1 DOMAIN-CONTAINING PROTEIN-RELATED"/>
    <property type="match status" value="1"/>
</dbReference>
<proteinExistence type="predicted"/>
<dbReference type="Pfam" id="PF12697">
    <property type="entry name" value="Abhydrolase_6"/>
    <property type="match status" value="1"/>
</dbReference>
<dbReference type="PANTHER" id="PTHR37017:SF11">
    <property type="entry name" value="ESTERASE_LIPASE_THIOESTERASE DOMAIN-CONTAINING PROTEIN"/>
    <property type="match status" value="1"/>
</dbReference>
<dbReference type="InterPro" id="IPR029058">
    <property type="entry name" value="AB_hydrolase_fold"/>
</dbReference>
<sequence>MSQTPSPGGAHRRRTLLGGALGATTLAFTPTVLAPTASASANPASTRPARPTVVLVHGAFADASGWNDVIRRLIRDGYPVLAPANPLRGVDTDSAYLASILATISGPIVLVGHSYGGVVITNAATGNPNVKALVYVAAFAPDAGDTVIGLQTMFPGTKLGLDALDFRPLPGGGDAVDGYVKKDRFRDIFAADLPRSTTEIMAATQRPGEGHTLQQASGAPAWKQIPSWYLVARDDNLIPAAAQRFMAQRAGARTVEIRASHVAMMSQPRFTAELITLAARAAAEQRS</sequence>
<keyword evidence="3" id="KW-1185">Reference proteome</keyword>
<dbReference type="GO" id="GO:0016787">
    <property type="term" value="F:hydrolase activity"/>
    <property type="evidence" value="ECO:0007669"/>
    <property type="project" value="UniProtKB-KW"/>
</dbReference>
<feature type="domain" description="AB hydrolase-1" evidence="1">
    <location>
        <begin position="53"/>
        <end position="273"/>
    </location>
</feature>
<accession>A0A931CK94</accession>
<dbReference type="InterPro" id="IPR000073">
    <property type="entry name" value="AB_hydrolase_1"/>
</dbReference>
<evidence type="ECO:0000313" key="3">
    <source>
        <dbReference type="Proteomes" id="UP000598146"/>
    </source>
</evidence>
<evidence type="ECO:0000259" key="1">
    <source>
        <dbReference type="Pfam" id="PF12697"/>
    </source>
</evidence>
<reference evidence="2" key="1">
    <citation type="submission" date="2020-11" db="EMBL/GenBank/DDBJ databases">
        <title>Isolation and identification of active actinomycetes.</title>
        <authorList>
            <person name="Sun X."/>
        </authorList>
    </citation>
    <scope>NUCLEOTIDE SEQUENCE</scope>
    <source>
        <strain evidence="2">NEAU-A11</strain>
    </source>
</reference>
<dbReference type="Gene3D" id="3.40.50.1820">
    <property type="entry name" value="alpha/beta hydrolase"/>
    <property type="match status" value="1"/>
</dbReference>
<keyword evidence="2" id="KW-0378">Hydrolase</keyword>
<dbReference type="RefSeq" id="WP_196420971.1">
    <property type="nucleotide sequence ID" value="NZ_JADQTO010000059.1"/>
</dbReference>
<dbReference type="AlphaFoldDB" id="A0A931CK94"/>
<dbReference type="EMBL" id="JADQTO010000059">
    <property type="protein sequence ID" value="MBG0569227.1"/>
    <property type="molecule type" value="Genomic_DNA"/>
</dbReference>
<dbReference type="InterPro" id="IPR006311">
    <property type="entry name" value="TAT_signal"/>
</dbReference>
<organism evidence="2 3">
    <name type="scientific">Actinoplanes aureus</name>
    <dbReference type="NCBI Taxonomy" id="2792083"/>
    <lineage>
        <taxon>Bacteria</taxon>
        <taxon>Bacillati</taxon>
        <taxon>Actinomycetota</taxon>
        <taxon>Actinomycetes</taxon>
        <taxon>Micromonosporales</taxon>
        <taxon>Micromonosporaceae</taxon>
        <taxon>Actinoplanes</taxon>
    </lineage>
</organism>
<dbReference type="Proteomes" id="UP000598146">
    <property type="component" value="Unassembled WGS sequence"/>
</dbReference>
<gene>
    <name evidence="2" type="ORF">I4J89_48270</name>
</gene>
<dbReference type="SUPFAM" id="SSF53474">
    <property type="entry name" value="alpha/beta-Hydrolases"/>
    <property type="match status" value="1"/>
</dbReference>
<evidence type="ECO:0000313" key="2">
    <source>
        <dbReference type="EMBL" id="MBG0569227.1"/>
    </source>
</evidence>
<dbReference type="InterPro" id="IPR052897">
    <property type="entry name" value="Sec-Metab_Biosynth_Hydrolase"/>
</dbReference>
<protein>
    <submittedName>
        <fullName evidence="2">Alpha/beta fold hydrolase</fullName>
    </submittedName>
</protein>
<dbReference type="PROSITE" id="PS51318">
    <property type="entry name" value="TAT"/>
    <property type="match status" value="1"/>
</dbReference>